<evidence type="ECO:0000256" key="1">
    <source>
        <dbReference type="ARBA" id="ARBA00001936"/>
    </source>
</evidence>
<evidence type="ECO:0000256" key="12">
    <source>
        <dbReference type="HAMAP-Rule" id="MF_00138"/>
    </source>
</evidence>
<evidence type="ECO:0000256" key="13">
    <source>
        <dbReference type="PROSITE-ProRule" id="PRU00409"/>
    </source>
</evidence>
<organism evidence="15 16">
    <name type="scientific">Microbacterium flavum</name>
    <dbReference type="NCBI Taxonomy" id="415216"/>
    <lineage>
        <taxon>Bacteria</taxon>
        <taxon>Bacillati</taxon>
        <taxon>Actinomycetota</taxon>
        <taxon>Actinomycetes</taxon>
        <taxon>Micrococcales</taxon>
        <taxon>Microbacteriaceae</taxon>
        <taxon>Microbacterium</taxon>
    </lineage>
</organism>
<evidence type="ECO:0000259" key="14">
    <source>
        <dbReference type="PROSITE" id="PS50975"/>
    </source>
</evidence>
<dbReference type="PROSITE" id="PS00184">
    <property type="entry name" value="GARS"/>
    <property type="match status" value="1"/>
</dbReference>
<dbReference type="SUPFAM" id="SSF56059">
    <property type="entry name" value="Glutathione synthetase ATP-binding domain-like"/>
    <property type="match status" value="1"/>
</dbReference>
<dbReference type="InterPro" id="IPR016185">
    <property type="entry name" value="PreATP-grasp_dom_sf"/>
</dbReference>
<protein>
    <recommendedName>
        <fullName evidence="4 12">Phosphoribosylamine--glycine ligase</fullName>
        <ecNumber evidence="4 12">6.3.4.13</ecNumber>
    </recommendedName>
    <alternativeName>
        <fullName evidence="12">GARS</fullName>
    </alternativeName>
    <alternativeName>
        <fullName evidence="10 12">Glycinamide ribonucleotide synthetase</fullName>
    </alternativeName>
    <alternativeName>
        <fullName evidence="11 12">Phosphoribosylglycinamide synthetase</fullName>
    </alternativeName>
</protein>
<dbReference type="SUPFAM" id="SSF51246">
    <property type="entry name" value="Rudiment single hybrid motif"/>
    <property type="match status" value="1"/>
</dbReference>
<reference evidence="15 16" key="1">
    <citation type="submission" date="2021-03" db="EMBL/GenBank/DDBJ databases">
        <title>Microbacterium pauli sp. nov., isolated from microfiltered milk.</title>
        <authorList>
            <person name="Bellassi P."/>
            <person name="Fontana A."/>
            <person name="Callegari M.L."/>
            <person name="Lorenzo M."/>
            <person name="Cappa F."/>
        </authorList>
    </citation>
    <scope>NUCLEOTIDE SEQUENCE [LARGE SCALE GENOMIC DNA]</scope>
    <source>
        <strain evidence="15 16">DSM 18909</strain>
    </source>
</reference>
<dbReference type="InterPro" id="IPR020560">
    <property type="entry name" value="PRibGlycinamide_synth_C-dom"/>
</dbReference>
<keyword evidence="5 12" id="KW-0436">Ligase</keyword>
<dbReference type="SUPFAM" id="SSF52440">
    <property type="entry name" value="PreATP-grasp domain"/>
    <property type="match status" value="1"/>
</dbReference>
<dbReference type="SMART" id="SM01210">
    <property type="entry name" value="GARS_C"/>
    <property type="match status" value="1"/>
</dbReference>
<evidence type="ECO:0000256" key="2">
    <source>
        <dbReference type="ARBA" id="ARBA00001946"/>
    </source>
</evidence>
<keyword evidence="16" id="KW-1185">Reference proteome</keyword>
<dbReference type="EMBL" id="JAFLHG010000014">
    <property type="protein sequence ID" value="MBT8799156.1"/>
    <property type="molecule type" value="Genomic_DNA"/>
</dbReference>
<dbReference type="SMART" id="SM01209">
    <property type="entry name" value="GARS_A"/>
    <property type="match status" value="1"/>
</dbReference>
<proteinExistence type="inferred from homology"/>
<dbReference type="PANTHER" id="PTHR43472:SF1">
    <property type="entry name" value="PHOSPHORIBOSYLAMINE--GLYCINE LIGASE, CHLOROPLASTIC"/>
    <property type="match status" value="1"/>
</dbReference>
<name>A0ABS5XXN2_9MICO</name>
<dbReference type="Gene3D" id="3.90.600.10">
    <property type="entry name" value="Phosphoribosylglycinamide synthetase, C-terminal domain"/>
    <property type="match status" value="1"/>
</dbReference>
<dbReference type="Pfam" id="PF01071">
    <property type="entry name" value="GARS_A"/>
    <property type="match status" value="1"/>
</dbReference>
<dbReference type="InterPro" id="IPR020562">
    <property type="entry name" value="PRibGlycinamide_synth_N"/>
</dbReference>
<sequence>MRILVLGSGAREHAILLALKAEDGDHELFAAPGNAGIAADAEIVSSLDPNSPAAVTDFANDEGIDLVIIGPEAPLVAGVADALRKRGIPVFGPGRAAAQLEGSKTFAKRVMDAAGVPTGRATRATTRAEVEAALDAYGAPFVVKADGLAAGKGVIVTEDRTAALAHADTYLATGAILVEEFLSGPEVSLFFVSDGDTVRALSPAQDFKRAYDGDAGPNTGGMGAYSPLPWLAERFGSEQEFVDEVTRTVAEPVIRTLDAEGTPFIGLLYAGLILTDDGVKVIEFNARFGDPETQVVLARLRSPLSRLLMSAASGTLEEEPAPTFADTVAITVVLASEGYPESPVTGRPLAGTDAAAAVPGVHLAHAATAEGAAGAALVATGGRVLNVVATGDTFAQARERAYTALGAIELEGAHFRTDIAARVAD</sequence>
<dbReference type="HAMAP" id="MF_00138">
    <property type="entry name" value="GARS"/>
    <property type="match status" value="1"/>
</dbReference>
<dbReference type="Pfam" id="PF02844">
    <property type="entry name" value="GARS_N"/>
    <property type="match status" value="1"/>
</dbReference>
<dbReference type="EC" id="6.3.4.13" evidence="4 12"/>
<evidence type="ECO:0000256" key="10">
    <source>
        <dbReference type="ARBA" id="ARBA00042242"/>
    </source>
</evidence>
<evidence type="ECO:0000313" key="15">
    <source>
        <dbReference type="EMBL" id="MBT8799156.1"/>
    </source>
</evidence>
<dbReference type="InterPro" id="IPR011054">
    <property type="entry name" value="Rudment_hybrid_motif"/>
</dbReference>
<comment type="cofactor">
    <cofactor evidence="2">
        <name>Mg(2+)</name>
        <dbReference type="ChEBI" id="CHEBI:18420"/>
    </cofactor>
</comment>
<evidence type="ECO:0000256" key="5">
    <source>
        <dbReference type="ARBA" id="ARBA00022598"/>
    </source>
</evidence>
<dbReference type="PROSITE" id="PS50975">
    <property type="entry name" value="ATP_GRASP"/>
    <property type="match status" value="1"/>
</dbReference>
<evidence type="ECO:0000313" key="16">
    <source>
        <dbReference type="Proteomes" id="UP000740605"/>
    </source>
</evidence>
<comment type="cofactor">
    <cofactor evidence="1">
        <name>Mn(2+)</name>
        <dbReference type="ChEBI" id="CHEBI:29035"/>
    </cofactor>
</comment>
<comment type="pathway">
    <text evidence="3 12">Purine metabolism; IMP biosynthesis via de novo pathway; N(1)-(5-phospho-D-ribosyl)glycinamide from 5-phospho-alpha-D-ribose 1-diphosphate: step 2/2.</text>
</comment>
<dbReference type="InterPro" id="IPR013815">
    <property type="entry name" value="ATP_grasp_subdomain_1"/>
</dbReference>
<comment type="catalytic activity">
    <reaction evidence="12">
        <text>5-phospho-beta-D-ribosylamine + glycine + ATP = N(1)-(5-phospho-beta-D-ribosyl)glycinamide + ADP + phosphate + H(+)</text>
        <dbReference type="Rhea" id="RHEA:17453"/>
        <dbReference type="ChEBI" id="CHEBI:15378"/>
        <dbReference type="ChEBI" id="CHEBI:30616"/>
        <dbReference type="ChEBI" id="CHEBI:43474"/>
        <dbReference type="ChEBI" id="CHEBI:57305"/>
        <dbReference type="ChEBI" id="CHEBI:58681"/>
        <dbReference type="ChEBI" id="CHEBI:143788"/>
        <dbReference type="ChEBI" id="CHEBI:456216"/>
        <dbReference type="EC" id="6.3.4.13"/>
    </reaction>
</comment>
<dbReference type="InterPro" id="IPR020561">
    <property type="entry name" value="PRibGlycinamid_synth_ATP-grasp"/>
</dbReference>
<comment type="similarity">
    <text evidence="9 12">Belongs to the GARS family.</text>
</comment>
<dbReference type="Gene3D" id="3.40.50.20">
    <property type="match status" value="1"/>
</dbReference>
<accession>A0ABS5XXN2</accession>
<dbReference type="InterPro" id="IPR000115">
    <property type="entry name" value="PRibGlycinamide_synth"/>
</dbReference>
<dbReference type="GO" id="GO:0004637">
    <property type="term" value="F:phosphoribosylamine-glycine ligase activity"/>
    <property type="evidence" value="ECO:0007669"/>
    <property type="project" value="UniProtKB-EC"/>
</dbReference>
<evidence type="ECO:0000256" key="11">
    <source>
        <dbReference type="ARBA" id="ARBA00042864"/>
    </source>
</evidence>
<feature type="domain" description="ATP-grasp" evidence="14">
    <location>
        <begin position="108"/>
        <end position="313"/>
    </location>
</feature>
<dbReference type="NCBIfam" id="TIGR00877">
    <property type="entry name" value="purD"/>
    <property type="match status" value="1"/>
</dbReference>
<evidence type="ECO:0000256" key="4">
    <source>
        <dbReference type="ARBA" id="ARBA00013255"/>
    </source>
</evidence>
<dbReference type="Gene3D" id="3.30.1490.20">
    <property type="entry name" value="ATP-grasp fold, A domain"/>
    <property type="match status" value="1"/>
</dbReference>
<gene>
    <name evidence="12 15" type="primary">purD</name>
    <name evidence="15" type="ORF">J0P97_13905</name>
</gene>
<keyword evidence="6 13" id="KW-0547">Nucleotide-binding</keyword>
<keyword evidence="8 13" id="KW-0067">ATP-binding</keyword>
<dbReference type="PANTHER" id="PTHR43472">
    <property type="entry name" value="PHOSPHORIBOSYLAMINE--GLYCINE LIGASE"/>
    <property type="match status" value="1"/>
</dbReference>
<dbReference type="Pfam" id="PF02843">
    <property type="entry name" value="GARS_C"/>
    <property type="match status" value="1"/>
</dbReference>
<dbReference type="InterPro" id="IPR011761">
    <property type="entry name" value="ATP-grasp"/>
</dbReference>
<dbReference type="Proteomes" id="UP000740605">
    <property type="component" value="Unassembled WGS sequence"/>
</dbReference>
<dbReference type="Gene3D" id="3.30.470.20">
    <property type="entry name" value="ATP-grasp fold, B domain"/>
    <property type="match status" value="1"/>
</dbReference>
<dbReference type="InterPro" id="IPR020559">
    <property type="entry name" value="PRibGlycinamide_synth_CS"/>
</dbReference>
<evidence type="ECO:0000256" key="6">
    <source>
        <dbReference type="ARBA" id="ARBA00022741"/>
    </source>
</evidence>
<dbReference type="RefSeq" id="WP_215488388.1">
    <property type="nucleotide sequence ID" value="NZ_BAAAPJ010000007.1"/>
</dbReference>
<evidence type="ECO:0000256" key="7">
    <source>
        <dbReference type="ARBA" id="ARBA00022755"/>
    </source>
</evidence>
<dbReference type="InterPro" id="IPR037123">
    <property type="entry name" value="PRibGlycinamide_synth_C_sf"/>
</dbReference>
<evidence type="ECO:0000256" key="3">
    <source>
        <dbReference type="ARBA" id="ARBA00005174"/>
    </source>
</evidence>
<comment type="caution">
    <text evidence="15">The sequence shown here is derived from an EMBL/GenBank/DDBJ whole genome shotgun (WGS) entry which is preliminary data.</text>
</comment>
<evidence type="ECO:0000256" key="8">
    <source>
        <dbReference type="ARBA" id="ARBA00022840"/>
    </source>
</evidence>
<evidence type="ECO:0000256" key="9">
    <source>
        <dbReference type="ARBA" id="ARBA00038345"/>
    </source>
</evidence>
<keyword evidence="7 12" id="KW-0658">Purine biosynthesis</keyword>